<dbReference type="OrthoDB" id="8075495at2"/>
<evidence type="ECO:0000256" key="6">
    <source>
        <dbReference type="SAM" id="Phobius"/>
    </source>
</evidence>
<evidence type="ECO:0000256" key="4">
    <source>
        <dbReference type="ARBA" id="ARBA00022989"/>
    </source>
</evidence>
<comment type="subcellular location">
    <subcellularLocation>
        <location evidence="1">Membrane</location>
        <topology evidence="1">Multi-pass membrane protein</topology>
    </subcellularLocation>
</comment>
<feature type="transmembrane region" description="Helical" evidence="6">
    <location>
        <begin position="105"/>
        <end position="127"/>
    </location>
</feature>
<keyword evidence="4 6" id="KW-1133">Transmembrane helix</keyword>
<dbReference type="Pfam" id="PF02361">
    <property type="entry name" value="CbiQ"/>
    <property type="match status" value="1"/>
</dbReference>
<accession>A0A0G2Z8U4</accession>
<dbReference type="AlphaFoldDB" id="A0A0G2Z8U4"/>
<evidence type="ECO:0000256" key="1">
    <source>
        <dbReference type="ARBA" id="ARBA00004141"/>
    </source>
</evidence>
<dbReference type="InterPro" id="IPR051611">
    <property type="entry name" value="ECF_transporter_component"/>
</dbReference>
<gene>
    <name evidence="7" type="ORF">IX53_09465</name>
</gene>
<evidence type="ECO:0000313" key="8">
    <source>
        <dbReference type="Proteomes" id="UP000035159"/>
    </source>
</evidence>
<proteinExistence type="predicted"/>
<evidence type="ECO:0000313" key="7">
    <source>
        <dbReference type="EMBL" id="AKI98015.1"/>
    </source>
</evidence>
<protein>
    <recommendedName>
        <fullName evidence="9">Cobalt transporter</fullName>
    </recommendedName>
</protein>
<evidence type="ECO:0000256" key="3">
    <source>
        <dbReference type="ARBA" id="ARBA00022692"/>
    </source>
</evidence>
<dbReference type="PANTHER" id="PTHR34857">
    <property type="entry name" value="SLL0384 PROTEIN"/>
    <property type="match status" value="1"/>
</dbReference>
<reference evidence="7 8" key="1">
    <citation type="submission" date="2015-04" db="EMBL/GenBank/DDBJ databases">
        <title>Complete Genome Sequence of Kosmotoga pacifica SLHLJ1.</title>
        <authorList>
            <person name="Jiang L.J."/>
            <person name="Shao Z.Z."/>
            <person name="Jebbar M."/>
        </authorList>
    </citation>
    <scope>NUCLEOTIDE SEQUENCE [LARGE SCALE GENOMIC DNA]</scope>
    <source>
        <strain evidence="7 8">SLHLJ1</strain>
    </source>
</reference>
<dbReference type="KEGG" id="kpf:IX53_09465"/>
<dbReference type="EMBL" id="CP011232">
    <property type="protein sequence ID" value="AKI98015.1"/>
    <property type="molecule type" value="Genomic_DNA"/>
</dbReference>
<evidence type="ECO:0000256" key="5">
    <source>
        <dbReference type="ARBA" id="ARBA00023136"/>
    </source>
</evidence>
<dbReference type="CDD" id="cd16914">
    <property type="entry name" value="EcfT"/>
    <property type="match status" value="1"/>
</dbReference>
<dbReference type="STRING" id="1330330.IX53_09465"/>
<organism evidence="7 8">
    <name type="scientific">Kosmotoga pacifica</name>
    <dbReference type="NCBI Taxonomy" id="1330330"/>
    <lineage>
        <taxon>Bacteria</taxon>
        <taxon>Thermotogati</taxon>
        <taxon>Thermotogota</taxon>
        <taxon>Thermotogae</taxon>
        <taxon>Kosmotogales</taxon>
        <taxon>Kosmotogaceae</taxon>
        <taxon>Kosmotoga</taxon>
    </lineage>
</organism>
<evidence type="ECO:0008006" key="9">
    <source>
        <dbReference type="Google" id="ProtNLM"/>
    </source>
</evidence>
<dbReference type="InterPro" id="IPR003339">
    <property type="entry name" value="ABC/ECF_trnsptr_transmembrane"/>
</dbReference>
<dbReference type="Proteomes" id="UP000035159">
    <property type="component" value="Chromosome"/>
</dbReference>
<evidence type="ECO:0000256" key="2">
    <source>
        <dbReference type="ARBA" id="ARBA00022475"/>
    </source>
</evidence>
<dbReference type="PATRIC" id="fig|1330330.3.peg.1928"/>
<feature type="transmembrane region" description="Helical" evidence="6">
    <location>
        <begin position="72"/>
        <end position="93"/>
    </location>
</feature>
<keyword evidence="8" id="KW-1185">Reference proteome</keyword>
<keyword evidence="2" id="KW-1003">Cell membrane</keyword>
<sequence>MRHIPLGRYINVKSPIHDLDARAKIIGFIGMAVLSFFCSSPVDFVIFFIYFFTLAYLSNIPVRNYLKSIRSIWLLLFMIFIFQLFFTPGRIIVSLGKINITLEGVAGASIYSARVIGAILFSTLLSYTTRPLSMAKSIEDLMFKLKLPKKLSFDTGLVLSIALRFIPILSQEMEKIILSQKARGADFESKNLFSRIKSSVAVIIPLVVLALRKSEELAVAMDMRYYGRYERVRCSEGKFGLSEKLFSLMSLLIALSIIFS</sequence>
<dbReference type="RefSeq" id="WP_047755150.1">
    <property type="nucleotide sequence ID" value="NZ_CAJUHA010000001.1"/>
</dbReference>
<keyword evidence="5 6" id="KW-0472">Membrane</keyword>
<dbReference type="PANTHER" id="PTHR34857:SF2">
    <property type="entry name" value="SLL0384 PROTEIN"/>
    <property type="match status" value="1"/>
</dbReference>
<name>A0A0G2Z8U4_9BACT</name>
<keyword evidence="3 6" id="KW-0812">Transmembrane</keyword>
<dbReference type="GO" id="GO:0005886">
    <property type="term" value="C:plasma membrane"/>
    <property type="evidence" value="ECO:0007669"/>
    <property type="project" value="UniProtKB-ARBA"/>
</dbReference>